<proteinExistence type="predicted"/>
<keyword evidence="1" id="KW-1133">Transmembrane helix</keyword>
<dbReference type="Proteomes" id="UP001422074">
    <property type="component" value="Unassembled WGS sequence"/>
</dbReference>
<evidence type="ECO:0000256" key="1">
    <source>
        <dbReference type="SAM" id="Phobius"/>
    </source>
</evidence>
<organism evidence="2 3">
    <name type="scientific">Sinomonas halotolerans</name>
    <dbReference type="NCBI Taxonomy" id="1644133"/>
    <lineage>
        <taxon>Bacteria</taxon>
        <taxon>Bacillati</taxon>
        <taxon>Actinomycetota</taxon>
        <taxon>Actinomycetes</taxon>
        <taxon>Micrococcales</taxon>
        <taxon>Micrococcaceae</taxon>
        <taxon>Sinomonas</taxon>
    </lineage>
</organism>
<feature type="transmembrane region" description="Helical" evidence="1">
    <location>
        <begin position="46"/>
        <end position="66"/>
    </location>
</feature>
<accession>A0ABU9WW10</accession>
<reference evidence="2 3" key="1">
    <citation type="submission" date="2024-05" db="EMBL/GenBank/DDBJ databases">
        <title>Sinomonas sp. nov., isolated from a waste landfill.</title>
        <authorList>
            <person name="Zhao Y."/>
        </authorList>
    </citation>
    <scope>NUCLEOTIDE SEQUENCE [LARGE SCALE GENOMIC DNA]</scope>
    <source>
        <strain evidence="2 3">CCTCC AB2014300</strain>
    </source>
</reference>
<keyword evidence="1" id="KW-0812">Transmembrane</keyword>
<name>A0ABU9WW10_9MICC</name>
<evidence type="ECO:0000313" key="2">
    <source>
        <dbReference type="EMBL" id="MEN2743354.1"/>
    </source>
</evidence>
<sequence length="71" mass="7348">MAWTAQNLPFMAAGSLPEFDIETDVRRAVRESAPVPGPARRGSPTAALAVVCGVLLAVAGAVFFLMPHLAG</sequence>
<evidence type="ECO:0000313" key="3">
    <source>
        <dbReference type="Proteomes" id="UP001422074"/>
    </source>
</evidence>
<dbReference type="EMBL" id="JBDFRB010000001">
    <property type="protein sequence ID" value="MEN2743354.1"/>
    <property type="molecule type" value="Genomic_DNA"/>
</dbReference>
<keyword evidence="3" id="KW-1185">Reference proteome</keyword>
<dbReference type="RefSeq" id="WP_345882847.1">
    <property type="nucleotide sequence ID" value="NZ_JBDFRB010000001.1"/>
</dbReference>
<gene>
    <name evidence="2" type="ORF">ABCQ75_02220</name>
</gene>
<protein>
    <submittedName>
        <fullName evidence="2">Uncharacterized protein</fullName>
    </submittedName>
</protein>
<keyword evidence="1" id="KW-0472">Membrane</keyword>
<comment type="caution">
    <text evidence="2">The sequence shown here is derived from an EMBL/GenBank/DDBJ whole genome shotgun (WGS) entry which is preliminary data.</text>
</comment>